<dbReference type="EMBL" id="JACYXJ010000007">
    <property type="protein sequence ID" value="MBD8878574.1"/>
    <property type="molecule type" value="Genomic_DNA"/>
</dbReference>
<accession>A0ABR9CFB9</accession>
<comment type="caution">
    <text evidence="1">The sequence shown here is derived from an EMBL/GenBank/DDBJ whole genome shotgun (WGS) entry which is preliminary data.</text>
</comment>
<reference evidence="1 2" key="1">
    <citation type="submission" date="2020-09" db="EMBL/GenBank/DDBJ databases">
        <title>The genome sequence of type strain Labrenzia polysiphoniae KACC 19711.</title>
        <authorList>
            <person name="Liu Y."/>
        </authorList>
    </citation>
    <scope>NUCLEOTIDE SEQUENCE [LARGE SCALE GENOMIC DNA]</scope>
    <source>
        <strain evidence="1 2">KACC 19711</strain>
    </source>
</reference>
<evidence type="ECO:0000313" key="2">
    <source>
        <dbReference type="Proteomes" id="UP000615687"/>
    </source>
</evidence>
<dbReference type="RefSeq" id="WP_192110974.1">
    <property type="nucleotide sequence ID" value="NZ_JACYXJ010000007.1"/>
</dbReference>
<gene>
    <name evidence="1" type="ORF">IG617_19945</name>
</gene>
<dbReference type="Proteomes" id="UP000615687">
    <property type="component" value="Unassembled WGS sequence"/>
</dbReference>
<proteinExistence type="predicted"/>
<organism evidence="1 2">
    <name type="scientific">Roseibium polysiphoniae</name>
    <dbReference type="NCBI Taxonomy" id="2571221"/>
    <lineage>
        <taxon>Bacteria</taxon>
        <taxon>Pseudomonadati</taxon>
        <taxon>Pseudomonadota</taxon>
        <taxon>Alphaproteobacteria</taxon>
        <taxon>Hyphomicrobiales</taxon>
        <taxon>Stappiaceae</taxon>
        <taxon>Roseibium</taxon>
    </lineage>
</organism>
<name>A0ABR9CFB9_9HYPH</name>
<protein>
    <submittedName>
        <fullName evidence="1">Uncharacterized protein</fullName>
    </submittedName>
</protein>
<evidence type="ECO:0000313" key="1">
    <source>
        <dbReference type="EMBL" id="MBD8878574.1"/>
    </source>
</evidence>
<sequence length="181" mass="20376">MGSLFSNGLFNSGKSSGLPQEPDFVSELKLAEVEDRLRRNISAVLAAHDRELPEVGSPTEFAVAATVETVELIIVCSGRRRSHLSFEQRFVVGLFAFLIAHELGRRTLADLGVVLAASALELFTTDEIADIYRLGASYRRLREHKKMHRFLHQSISEWFNDPSEERLQDLVEIFDLCCTPN</sequence>
<keyword evidence="2" id="KW-1185">Reference proteome</keyword>